<dbReference type="OrthoDB" id="9808397at2"/>
<evidence type="ECO:0000256" key="1">
    <source>
        <dbReference type="ARBA" id="ARBA00022741"/>
    </source>
</evidence>
<dbReference type="FunFam" id="3.40.50.300:FF:000640">
    <property type="entry name" value="MoxR family ATPase"/>
    <property type="match status" value="1"/>
</dbReference>
<dbReference type="SUPFAM" id="SSF52540">
    <property type="entry name" value="P-loop containing nucleoside triphosphate hydrolases"/>
    <property type="match status" value="1"/>
</dbReference>
<dbReference type="InterPro" id="IPR041628">
    <property type="entry name" value="ChlI/MoxR_AAA_lid"/>
</dbReference>
<evidence type="ECO:0000313" key="4">
    <source>
        <dbReference type="EMBL" id="BDI33145.1"/>
    </source>
</evidence>
<evidence type="ECO:0000256" key="3">
    <source>
        <dbReference type="ARBA" id="ARBA00061607"/>
    </source>
</evidence>
<dbReference type="RefSeq" id="WP_119319688.1">
    <property type="nucleotide sequence ID" value="NZ_AP025739.1"/>
</dbReference>
<dbReference type="PANTHER" id="PTHR42759">
    <property type="entry name" value="MOXR FAMILY PROTEIN"/>
    <property type="match status" value="1"/>
</dbReference>
<dbReference type="EMBL" id="AP025739">
    <property type="protein sequence ID" value="BDI33145.1"/>
    <property type="molecule type" value="Genomic_DNA"/>
</dbReference>
<name>A0A402CPB8_9BACT</name>
<dbReference type="GO" id="GO:0016887">
    <property type="term" value="F:ATP hydrolysis activity"/>
    <property type="evidence" value="ECO:0007669"/>
    <property type="project" value="InterPro"/>
</dbReference>
<dbReference type="GO" id="GO:0005524">
    <property type="term" value="F:ATP binding"/>
    <property type="evidence" value="ECO:0007669"/>
    <property type="project" value="UniProtKB-KW"/>
</dbReference>
<keyword evidence="2" id="KW-0067">ATP-binding</keyword>
<dbReference type="Pfam" id="PF07726">
    <property type="entry name" value="AAA_3"/>
    <property type="match status" value="1"/>
</dbReference>
<dbReference type="InterPro" id="IPR011703">
    <property type="entry name" value="ATPase_AAA-3"/>
</dbReference>
<keyword evidence="1" id="KW-0547">Nucleotide-binding</keyword>
<dbReference type="Pfam" id="PF17863">
    <property type="entry name" value="AAA_lid_2"/>
    <property type="match status" value="1"/>
</dbReference>
<dbReference type="KEGG" id="ccot:CCAX7_51960"/>
<dbReference type="Gene3D" id="1.10.8.80">
    <property type="entry name" value="Magnesium chelatase subunit I, C-Terminal domain"/>
    <property type="match status" value="1"/>
</dbReference>
<dbReference type="Gene3D" id="3.40.50.300">
    <property type="entry name" value="P-loop containing nucleotide triphosphate hydrolases"/>
    <property type="match status" value="1"/>
</dbReference>
<dbReference type="PANTHER" id="PTHR42759:SF5">
    <property type="entry name" value="METHANOL DEHYDROGENASE REGULATOR"/>
    <property type="match status" value="1"/>
</dbReference>
<dbReference type="InterPro" id="IPR050764">
    <property type="entry name" value="CbbQ/NirQ/NorQ/GpvN"/>
</dbReference>
<evidence type="ECO:0000256" key="2">
    <source>
        <dbReference type="ARBA" id="ARBA00022840"/>
    </source>
</evidence>
<dbReference type="InterPro" id="IPR027417">
    <property type="entry name" value="P-loop_NTPase"/>
</dbReference>
<sequence>METSPTAIKTTNTAPPLTQAEFAEIVSRIEDNLSTVIRGKSESIRLVMVALLAGGHVLLEDVPGTGKTTLAKSLARSISGIFRRIQFTPDLLPADITGTSFYRPQDGTFEFREGPVFANVLLADEINRTSPRTQSALLEVMSENQITIEGRRKDLPQPFFVIATQNPTEFHGTYPLPEAQLDRFAVRVTMGYPDIEHEMEILTSHHDHDPFDALKPRVNGEDILAMQERVKHIQFDPTVAEYVLKIVQATRADARLRLGVSPRGSLTLYRTAQARAAIDGRDFVLPEDVRALAAPVLAHRIMLDTKAKYGGVQPGQVIEEILDGVAAPR</sequence>
<gene>
    <name evidence="4" type="ORF">CCAX7_51960</name>
</gene>
<evidence type="ECO:0000313" key="5">
    <source>
        <dbReference type="Proteomes" id="UP000287394"/>
    </source>
</evidence>
<accession>A0A402CPB8</accession>
<keyword evidence="5" id="KW-1185">Reference proteome</keyword>
<dbReference type="Proteomes" id="UP000287394">
    <property type="component" value="Chromosome"/>
</dbReference>
<dbReference type="InterPro" id="IPR003593">
    <property type="entry name" value="AAA+_ATPase"/>
</dbReference>
<protein>
    <submittedName>
        <fullName evidence="4">ATPase</fullName>
    </submittedName>
</protein>
<organism evidence="4 5">
    <name type="scientific">Capsulimonas corticalis</name>
    <dbReference type="NCBI Taxonomy" id="2219043"/>
    <lineage>
        <taxon>Bacteria</taxon>
        <taxon>Bacillati</taxon>
        <taxon>Armatimonadota</taxon>
        <taxon>Armatimonadia</taxon>
        <taxon>Capsulimonadales</taxon>
        <taxon>Capsulimonadaceae</taxon>
        <taxon>Capsulimonas</taxon>
    </lineage>
</organism>
<proteinExistence type="inferred from homology"/>
<comment type="similarity">
    <text evidence="3">Belongs to the MoxR family.</text>
</comment>
<dbReference type="CDD" id="cd00009">
    <property type="entry name" value="AAA"/>
    <property type="match status" value="1"/>
</dbReference>
<dbReference type="SMART" id="SM00382">
    <property type="entry name" value="AAA"/>
    <property type="match status" value="1"/>
</dbReference>
<reference evidence="4 5" key="1">
    <citation type="journal article" date="2019" name="Int. J. Syst. Evol. Microbiol.">
        <title>Capsulimonas corticalis gen. nov., sp. nov., an aerobic capsulated bacterium, of a novel bacterial order, Capsulimonadales ord. nov., of the class Armatimonadia of the phylum Armatimonadetes.</title>
        <authorList>
            <person name="Li J."/>
            <person name="Kudo C."/>
            <person name="Tonouchi A."/>
        </authorList>
    </citation>
    <scope>NUCLEOTIDE SEQUENCE [LARGE SCALE GENOMIC DNA]</scope>
    <source>
        <strain evidence="4 5">AX-7</strain>
    </source>
</reference>
<dbReference type="AlphaFoldDB" id="A0A402CPB8"/>
<dbReference type="PIRSF" id="PIRSF002849">
    <property type="entry name" value="AAA_ATPase_chaperone_MoxR_prd"/>
    <property type="match status" value="1"/>
</dbReference>